<organism evidence="3 4">
    <name type="scientific">Rhodophyticola porphyridii</name>
    <dbReference type="NCBI Taxonomy" id="1852017"/>
    <lineage>
        <taxon>Bacteria</taxon>
        <taxon>Pseudomonadati</taxon>
        <taxon>Pseudomonadota</taxon>
        <taxon>Alphaproteobacteria</taxon>
        <taxon>Rhodobacterales</taxon>
        <taxon>Roseobacteraceae</taxon>
        <taxon>Rhodophyticola</taxon>
    </lineage>
</organism>
<dbReference type="Proteomes" id="UP000281343">
    <property type="component" value="Unassembled WGS sequence"/>
</dbReference>
<proteinExistence type="predicted"/>
<feature type="region of interest" description="Disordered" evidence="1">
    <location>
        <begin position="603"/>
        <end position="655"/>
    </location>
</feature>
<name>A0A3L9Y887_9RHOB</name>
<feature type="compositionally biased region" description="Basic and acidic residues" evidence="1">
    <location>
        <begin position="645"/>
        <end position="655"/>
    </location>
</feature>
<sequence>MQPSQIFPAPPAPPGSRGTVTPETADGQGERFADLIKNGQLAIPAPGQEDEIWPIQLSGTARKTIGSAPGLPMRGQATEIGQEELEAPPIPIIQETVERPLRDMTQPAEAWRAVIGQDELPAEPPADTIASATLHGVPASQTQPAATIRADRPNPDVRAAAVLPAKSDAATRVEKRAMAGPPAAQDRSIPTPVDLPKPSPSGQVAGDLATRGPAAISKSPTNKLALPEPAEPQYPSASTPNAPNESATPAGTRQTQIGSAAGEEIRPAQTDLRPAPQTPLNMSQPAKTETVPLEEGTSEAQPPRTREAGIAPAPPTEVKNISGQMPNIAERVSQSAISDPAPVLRQTAPAATEQTPDRKPAGSEPTLATKGPDRGVQPEPKPSGQRPVASTLQNAMSPFATPVSNRLPVAEHPVATHITPLHLREEVTAGAGRILAEVDVRAPSTTPVTQAFTPPMSPASVLPAGPSGINPPLPIGVFQTGLPPDEMPLELAAIPELAASGTGTGMPVQLTPLGPSAPQAATAQSAAAQMASAMQAQPGARMPDQPIEIALDPPELGRVRMVFSHVDGALVLAITADRPETLDLMRRHADLLAREFSDAGLGGTAFSFQGQQNGNSSKTEHKPNRTAGFGEPSAATGPQPGPGPHAHDGALDLRL</sequence>
<feature type="region of interest" description="Disordered" evidence="1">
    <location>
        <begin position="135"/>
        <end position="389"/>
    </location>
</feature>
<accession>A0A3L9Y887</accession>
<keyword evidence="3" id="KW-0282">Flagellum</keyword>
<dbReference type="EMBL" id="RCNT01000001">
    <property type="protein sequence ID" value="RMA43488.1"/>
    <property type="molecule type" value="Genomic_DNA"/>
</dbReference>
<comment type="caution">
    <text evidence="3">The sequence shown here is derived from an EMBL/GenBank/DDBJ whole genome shotgun (WGS) entry which is preliminary data.</text>
</comment>
<evidence type="ECO:0000256" key="1">
    <source>
        <dbReference type="SAM" id="MobiDB-lite"/>
    </source>
</evidence>
<dbReference type="Pfam" id="PF02120">
    <property type="entry name" value="Flg_hook"/>
    <property type="match status" value="1"/>
</dbReference>
<keyword evidence="3" id="KW-0969">Cilium</keyword>
<dbReference type="InterPro" id="IPR021136">
    <property type="entry name" value="Flagellar_hook_control-like_C"/>
</dbReference>
<feature type="compositionally biased region" description="Polar residues" evidence="1">
    <location>
        <begin position="606"/>
        <end position="617"/>
    </location>
</feature>
<protein>
    <submittedName>
        <fullName evidence="3">Flagellar hook-length control protein FliK</fullName>
    </submittedName>
</protein>
<dbReference type="CDD" id="cd17470">
    <property type="entry name" value="T3SS_Flik_C"/>
    <property type="match status" value="1"/>
</dbReference>
<dbReference type="InterPro" id="IPR038610">
    <property type="entry name" value="FliK-like_C_sf"/>
</dbReference>
<dbReference type="AlphaFoldDB" id="A0A3L9Y887"/>
<evidence type="ECO:0000259" key="2">
    <source>
        <dbReference type="Pfam" id="PF02120"/>
    </source>
</evidence>
<keyword evidence="3" id="KW-0966">Cell projection</keyword>
<feature type="region of interest" description="Disordered" evidence="1">
    <location>
        <begin position="1"/>
        <end position="26"/>
    </location>
</feature>
<dbReference type="Gene3D" id="3.30.750.140">
    <property type="match status" value="1"/>
</dbReference>
<keyword evidence="4" id="KW-1185">Reference proteome</keyword>
<evidence type="ECO:0000313" key="4">
    <source>
        <dbReference type="Proteomes" id="UP000281343"/>
    </source>
</evidence>
<gene>
    <name evidence="3" type="ORF">D9R08_00625</name>
</gene>
<reference evidence="3 4" key="1">
    <citation type="submission" date="2018-10" db="EMBL/GenBank/DDBJ databases">
        <authorList>
            <person name="Jung H.S."/>
            <person name="Jeon C.O."/>
        </authorList>
    </citation>
    <scope>NUCLEOTIDE SEQUENCE [LARGE SCALE GENOMIC DNA]</scope>
    <source>
        <strain evidence="3 4">MA-7-27</strain>
    </source>
</reference>
<feature type="compositionally biased region" description="Polar residues" evidence="1">
    <location>
        <begin position="278"/>
        <end position="287"/>
    </location>
</feature>
<feature type="domain" description="Flagellar hook-length control protein-like C-terminal" evidence="2">
    <location>
        <begin position="545"/>
        <end position="615"/>
    </location>
</feature>
<feature type="compositionally biased region" description="Polar residues" evidence="1">
    <location>
        <begin position="235"/>
        <end position="258"/>
    </location>
</feature>
<evidence type="ECO:0000313" key="3">
    <source>
        <dbReference type="EMBL" id="RMA43488.1"/>
    </source>
</evidence>